<keyword evidence="3" id="KW-1185">Reference proteome</keyword>
<dbReference type="PANTHER" id="PTHR38788:SF3">
    <property type="entry name" value="CLR5 DOMAIN-CONTAINING PROTEIN"/>
    <property type="match status" value="1"/>
</dbReference>
<organism evidence="2 3">
    <name type="scientific">Monosporascus cannonballus</name>
    <dbReference type="NCBI Taxonomy" id="155416"/>
    <lineage>
        <taxon>Eukaryota</taxon>
        <taxon>Fungi</taxon>
        <taxon>Dikarya</taxon>
        <taxon>Ascomycota</taxon>
        <taxon>Pezizomycotina</taxon>
        <taxon>Sordariomycetes</taxon>
        <taxon>Xylariomycetidae</taxon>
        <taxon>Xylariales</taxon>
        <taxon>Xylariales incertae sedis</taxon>
        <taxon>Monosporascus</taxon>
    </lineage>
</organism>
<dbReference type="EMBL" id="QJNS01000159">
    <property type="protein sequence ID" value="RYO84510.1"/>
    <property type="molecule type" value="Genomic_DNA"/>
</dbReference>
<protein>
    <recommendedName>
        <fullName evidence="1">Clr5 domain-containing protein</fullName>
    </recommendedName>
</protein>
<evidence type="ECO:0000259" key="1">
    <source>
        <dbReference type="Pfam" id="PF14420"/>
    </source>
</evidence>
<sequence length="557" mass="62610">MEPSSIAGKKQYAKPPDWIRHKPTIRRLYLDLGWTLSRVQSYMEDQHGFYATKSMYKKRLHAWRFGKNSKKDGQPTQLQQDLTKDIPLRLAVNDSSPTSNWSPRERFTPLPRAPGLSNLQRVVAVVQLYYRSSLYAVDSPNADWQRLVLGTGTADDSRTVHDKFAQLLMVRDTFAFVADVMRTRGCPSVIQMLQPLFDKLRYLVMYHNPETIICILRILEAIKLQQQSRLASILQSQCTNNEMGDVARHIQAAASFEVRGAFKGDCISSVTSFDSILDQYVILKENISARARAWLDIYHCSRAAQSRKAAPDTPVSSALPVALEHLQAGRFADAEAFVRIAYREIDSGNAPNAPPLLLTWTLGALGFVRVDTGDLESAVSLFRLAILNSERAGEATERAVVQSALQLVLDRQKRYQSRSVEYASGSARRPLEICARSEVHSFAHLFTDLFRTYPWRDMSASRSKSENESALVMKGFLPDGLAYFQPREQPLELRVLVEAKALDCKGKATYPAKIIWGIRLDPTRSQTKIDNASLPKLPDQSRLSFGVAEAADPETKA</sequence>
<evidence type="ECO:0000313" key="3">
    <source>
        <dbReference type="Proteomes" id="UP000294003"/>
    </source>
</evidence>
<name>A0ABY0H5B4_9PEZI</name>
<accession>A0ABY0H5B4</accession>
<comment type="caution">
    <text evidence="2">The sequence shown here is derived from an EMBL/GenBank/DDBJ whole genome shotgun (WGS) entry which is preliminary data.</text>
</comment>
<evidence type="ECO:0000313" key="2">
    <source>
        <dbReference type="EMBL" id="RYO84510.1"/>
    </source>
</evidence>
<dbReference type="Proteomes" id="UP000294003">
    <property type="component" value="Unassembled WGS sequence"/>
</dbReference>
<proteinExistence type="predicted"/>
<reference evidence="2 3" key="1">
    <citation type="submission" date="2018-06" db="EMBL/GenBank/DDBJ databases">
        <title>Complete Genomes of Monosporascus.</title>
        <authorList>
            <person name="Robinson A.J."/>
            <person name="Natvig D.O."/>
        </authorList>
    </citation>
    <scope>NUCLEOTIDE SEQUENCE [LARGE SCALE GENOMIC DNA]</scope>
    <source>
        <strain evidence="2 3">CBS 609.92</strain>
    </source>
</reference>
<feature type="domain" description="Clr5" evidence="1">
    <location>
        <begin position="16"/>
        <end position="67"/>
    </location>
</feature>
<dbReference type="Pfam" id="PF14420">
    <property type="entry name" value="Clr5"/>
    <property type="match status" value="1"/>
</dbReference>
<gene>
    <name evidence="2" type="ORF">DL762_005616</name>
</gene>
<dbReference type="InterPro" id="IPR025676">
    <property type="entry name" value="Clr5_dom"/>
</dbReference>
<dbReference type="PANTHER" id="PTHR38788">
    <property type="entry name" value="CLR5 DOMAIN-CONTAINING PROTEIN"/>
    <property type="match status" value="1"/>
</dbReference>